<dbReference type="Proteomes" id="UP000236291">
    <property type="component" value="Unassembled WGS sequence"/>
</dbReference>
<feature type="compositionally biased region" description="Polar residues" evidence="1">
    <location>
        <begin position="92"/>
        <end position="114"/>
    </location>
</feature>
<proteinExistence type="predicted"/>
<feature type="compositionally biased region" description="Basic and acidic residues" evidence="1">
    <location>
        <begin position="48"/>
        <end position="90"/>
    </location>
</feature>
<feature type="region of interest" description="Disordered" evidence="1">
    <location>
        <begin position="38"/>
        <end position="116"/>
    </location>
</feature>
<dbReference type="EMBL" id="ASHM01019687">
    <property type="protein sequence ID" value="PNY01093.1"/>
    <property type="molecule type" value="Genomic_DNA"/>
</dbReference>
<gene>
    <name evidence="2" type="ORF">L195_g024381</name>
</gene>
<organism evidence="2 3">
    <name type="scientific">Trifolium pratense</name>
    <name type="common">Red clover</name>
    <dbReference type="NCBI Taxonomy" id="57577"/>
    <lineage>
        <taxon>Eukaryota</taxon>
        <taxon>Viridiplantae</taxon>
        <taxon>Streptophyta</taxon>
        <taxon>Embryophyta</taxon>
        <taxon>Tracheophyta</taxon>
        <taxon>Spermatophyta</taxon>
        <taxon>Magnoliopsida</taxon>
        <taxon>eudicotyledons</taxon>
        <taxon>Gunneridae</taxon>
        <taxon>Pentapetalae</taxon>
        <taxon>rosids</taxon>
        <taxon>fabids</taxon>
        <taxon>Fabales</taxon>
        <taxon>Fabaceae</taxon>
        <taxon>Papilionoideae</taxon>
        <taxon>50 kb inversion clade</taxon>
        <taxon>NPAAA clade</taxon>
        <taxon>Hologalegina</taxon>
        <taxon>IRL clade</taxon>
        <taxon>Trifolieae</taxon>
        <taxon>Trifolium</taxon>
    </lineage>
</organism>
<reference evidence="2 3" key="2">
    <citation type="journal article" date="2017" name="Front. Plant Sci.">
        <title>Gene Classification and Mining of Molecular Markers Useful in Red Clover (Trifolium pratense) Breeding.</title>
        <authorList>
            <person name="Istvanek J."/>
            <person name="Dluhosova J."/>
            <person name="Dluhos P."/>
            <person name="Patkova L."/>
            <person name="Nedelnik J."/>
            <person name="Repkova J."/>
        </authorList>
    </citation>
    <scope>NUCLEOTIDE SEQUENCE [LARGE SCALE GENOMIC DNA]</scope>
    <source>
        <strain evidence="3">cv. Tatra</strain>
        <tissue evidence="2">Young leaves</tissue>
    </source>
</reference>
<accession>A0A2K3NDJ9</accession>
<evidence type="ECO:0000313" key="3">
    <source>
        <dbReference type="Proteomes" id="UP000236291"/>
    </source>
</evidence>
<evidence type="ECO:0000313" key="2">
    <source>
        <dbReference type="EMBL" id="PNY01093.1"/>
    </source>
</evidence>
<dbReference type="STRING" id="57577.A0A2K3NDJ9"/>
<evidence type="ECO:0000256" key="1">
    <source>
        <dbReference type="SAM" id="MobiDB-lite"/>
    </source>
</evidence>
<dbReference type="ExpressionAtlas" id="A0A2K3NDJ9">
    <property type="expression patterns" value="baseline"/>
</dbReference>
<protein>
    <submittedName>
        <fullName evidence="2">mRNA-capping enzyme</fullName>
    </submittedName>
</protein>
<comment type="caution">
    <text evidence="2">The sequence shown here is derived from an EMBL/GenBank/DDBJ whole genome shotgun (WGS) entry which is preliminary data.</text>
</comment>
<sequence length="158" mass="18479">MIATKDIIGVTEILDFPHFILDSVSFTARVAMDLNASPVPEEDDDVFEERARVPDYIPPEDRIESGAEIARREREERKRRLKRERPDDSRPVNPSQSPRYDQQFHTKNPKSYDTSRLPPAEDWLADSMIKALSAQRFYELYDKVRVLDYLSMLQPPRV</sequence>
<name>A0A2K3NDJ9_TRIPR</name>
<reference evidence="2 3" key="1">
    <citation type="journal article" date="2014" name="Am. J. Bot.">
        <title>Genome assembly and annotation for red clover (Trifolium pratense; Fabaceae).</title>
        <authorList>
            <person name="Istvanek J."/>
            <person name="Jaros M."/>
            <person name="Krenek A."/>
            <person name="Repkova J."/>
        </authorList>
    </citation>
    <scope>NUCLEOTIDE SEQUENCE [LARGE SCALE GENOMIC DNA]</scope>
    <source>
        <strain evidence="3">cv. Tatra</strain>
        <tissue evidence="2">Young leaves</tissue>
    </source>
</reference>
<dbReference type="AlphaFoldDB" id="A0A2K3NDJ9"/>